<comment type="caution">
    <text evidence="1">The sequence shown here is derived from an EMBL/GenBank/DDBJ whole genome shotgun (WGS) entry which is preliminary data.</text>
</comment>
<proteinExistence type="predicted"/>
<gene>
    <name evidence="1" type="ORF">IZO911_LOCUS41444</name>
    <name evidence="2" type="ORF">KXQ929_LOCUS36887</name>
</gene>
<evidence type="ECO:0000313" key="1">
    <source>
        <dbReference type="EMBL" id="CAF1434738.1"/>
    </source>
</evidence>
<evidence type="ECO:0000313" key="3">
    <source>
        <dbReference type="Proteomes" id="UP000663860"/>
    </source>
</evidence>
<name>A0A815N8B8_9BILA</name>
<protein>
    <submittedName>
        <fullName evidence="1">Uncharacterized protein</fullName>
    </submittedName>
</protein>
<dbReference type="EMBL" id="CAJOBB010005898">
    <property type="protein sequence ID" value="CAF4144318.1"/>
    <property type="molecule type" value="Genomic_DNA"/>
</dbReference>
<reference evidence="1" key="1">
    <citation type="submission" date="2021-02" db="EMBL/GenBank/DDBJ databases">
        <authorList>
            <person name="Nowell W R."/>
        </authorList>
    </citation>
    <scope>NUCLEOTIDE SEQUENCE</scope>
</reference>
<dbReference type="Proteomes" id="UP000663860">
    <property type="component" value="Unassembled WGS sequence"/>
</dbReference>
<dbReference type="AlphaFoldDB" id="A0A815N8B8"/>
<dbReference type="EMBL" id="CAJNOE010001575">
    <property type="protein sequence ID" value="CAF1434738.1"/>
    <property type="molecule type" value="Genomic_DNA"/>
</dbReference>
<accession>A0A815N8B8</accession>
<evidence type="ECO:0000313" key="2">
    <source>
        <dbReference type="EMBL" id="CAF4144318.1"/>
    </source>
</evidence>
<dbReference type="Proteomes" id="UP000663868">
    <property type="component" value="Unassembled WGS sequence"/>
</dbReference>
<organism evidence="1 3">
    <name type="scientific">Adineta steineri</name>
    <dbReference type="NCBI Taxonomy" id="433720"/>
    <lineage>
        <taxon>Eukaryota</taxon>
        <taxon>Metazoa</taxon>
        <taxon>Spiralia</taxon>
        <taxon>Gnathifera</taxon>
        <taxon>Rotifera</taxon>
        <taxon>Eurotatoria</taxon>
        <taxon>Bdelloidea</taxon>
        <taxon>Adinetida</taxon>
        <taxon>Adinetidae</taxon>
        <taxon>Adineta</taxon>
    </lineage>
</organism>
<sequence length="147" mass="16858">MLTTISFRVQQQQHASKSDIGTSNLPQHFGLKLLRDIMNENAFLSSYFLNWYWWRDINDASLIIPIITKDECSCGTQSDCIDSGGIYYNLEYIQVSEVFAMPGWHIGCSVVETLLQSTFECLYNETCIDLLLYYVTSVYIQISIPAE</sequence>